<keyword evidence="4 6" id="KW-0472">Membrane</keyword>
<sequence length="397" mass="44429">MDPFFLSIRIVVGTTCVVSVCGACLIILTFLAFKDLRTLARQQLVNLSVADILVAGSHLLGLAALRVENYDPWTDMDEGSNHTNDTPAGNSTMLCQVQASFTMFGTIASFLWSLALGFYMLMIIVLRRPDIARYLLVLYYPVCWLIPLALTLWFALANPTYLGYSKSDIGWCYGRRIPDDDTKSILGYLLGYGLWFAITIVALVVIYSTMLCYLKFRVGMLIDDVLAQDLSDFPPNRTPGEQQNKRSTDFKLVLIPLIFFLLRFWSVVLDIDTFRLAPHHYNKNGTRALILLAGIGDSAQGLANAVLFCAFTKQVREKLKRSLLSCLCCYCPSVYSRLRQRWPSSSVTSSGLGVSHETTTQLESESTRSMAAESYQGDQMPTTSDLVSETERTNLLR</sequence>
<reference evidence="9" key="1">
    <citation type="submission" date="2023-03" db="EMBL/GenBank/DDBJ databases">
        <authorList>
            <person name="Steffen K."/>
            <person name="Cardenas P."/>
        </authorList>
    </citation>
    <scope>NUCLEOTIDE SEQUENCE</scope>
</reference>
<name>A0AA35TKN5_GEOBA</name>
<dbReference type="InterPro" id="IPR017452">
    <property type="entry name" value="GPCR_Rhodpsn_7TM"/>
</dbReference>
<evidence type="ECO:0000256" key="6">
    <source>
        <dbReference type="SAM" id="Phobius"/>
    </source>
</evidence>
<evidence type="ECO:0000259" key="8">
    <source>
        <dbReference type="PROSITE" id="PS50262"/>
    </source>
</evidence>
<feature type="transmembrane region" description="Helical" evidence="6">
    <location>
        <begin position="288"/>
        <end position="311"/>
    </location>
</feature>
<feature type="compositionally biased region" description="Polar residues" evidence="5">
    <location>
        <begin position="356"/>
        <end position="369"/>
    </location>
</feature>
<comment type="subcellular location">
    <subcellularLocation>
        <location evidence="1">Membrane</location>
        <topology evidence="1">Multi-pass membrane protein</topology>
    </subcellularLocation>
</comment>
<evidence type="ECO:0000256" key="1">
    <source>
        <dbReference type="ARBA" id="ARBA00004141"/>
    </source>
</evidence>
<proteinExistence type="predicted"/>
<keyword evidence="2 6" id="KW-0812">Transmembrane</keyword>
<keyword evidence="10" id="KW-1185">Reference proteome</keyword>
<dbReference type="PANTHER" id="PTHR23112:SF47">
    <property type="entry name" value="G-PROTEIN COUPLED RECEPTOR 157"/>
    <property type="match status" value="1"/>
</dbReference>
<feature type="transmembrane region" description="Helical" evidence="6">
    <location>
        <begin position="137"/>
        <end position="156"/>
    </location>
</feature>
<feature type="domain" description="G-protein coupled receptors family 2 profile 2" evidence="7">
    <location>
        <begin position="8"/>
        <end position="312"/>
    </location>
</feature>
<feature type="transmembrane region" description="Helical" evidence="6">
    <location>
        <begin position="44"/>
        <end position="65"/>
    </location>
</feature>
<dbReference type="PROSITE" id="PS50262">
    <property type="entry name" value="G_PROTEIN_RECEP_F1_2"/>
    <property type="match status" value="1"/>
</dbReference>
<organism evidence="9 10">
    <name type="scientific">Geodia barretti</name>
    <name type="common">Barrett's horny sponge</name>
    <dbReference type="NCBI Taxonomy" id="519541"/>
    <lineage>
        <taxon>Eukaryota</taxon>
        <taxon>Metazoa</taxon>
        <taxon>Porifera</taxon>
        <taxon>Demospongiae</taxon>
        <taxon>Heteroscleromorpha</taxon>
        <taxon>Tetractinellida</taxon>
        <taxon>Astrophorina</taxon>
        <taxon>Geodiidae</taxon>
        <taxon>Geodia</taxon>
    </lineage>
</organism>
<gene>
    <name evidence="9" type="ORF">GBAR_LOCUS27406</name>
</gene>
<feature type="domain" description="G-protein coupled receptors family 1 profile" evidence="8">
    <location>
        <begin position="22"/>
        <end position="262"/>
    </location>
</feature>
<dbReference type="PROSITE" id="PS50261">
    <property type="entry name" value="G_PROTEIN_RECEP_F2_4"/>
    <property type="match status" value="1"/>
</dbReference>
<feature type="region of interest" description="Disordered" evidence="5">
    <location>
        <begin position="344"/>
        <end position="397"/>
    </location>
</feature>
<dbReference type="Proteomes" id="UP001174909">
    <property type="component" value="Unassembled WGS sequence"/>
</dbReference>
<feature type="compositionally biased region" description="Low complexity" evidence="5">
    <location>
        <begin position="344"/>
        <end position="355"/>
    </location>
</feature>
<feature type="compositionally biased region" description="Polar residues" evidence="5">
    <location>
        <begin position="376"/>
        <end position="387"/>
    </location>
</feature>
<dbReference type="GO" id="GO:0005886">
    <property type="term" value="C:plasma membrane"/>
    <property type="evidence" value="ECO:0007669"/>
    <property type="project" value="TreeGrafter"/>
</dbReference>
<dbReference type="Pfam" id="PF00002">
    <property type="entry name" value="7tm_2"/>
    <property type="match status" value="1"/>
</dbReference>
<feature type="transmembrane region" description="Helical" evidence="6">
    <location>
        <begin position="192"/>
        <end position="214"/>
    </location>
</feature>
<evidence type="ECO:0000313" key="9">
    <source>
        <dbReference type="EMBL" id="CAI8049784.1"/>
    </source>
</evidence>
<dbReference type="AlphaFoldDB" id="A0AA35TKN5"/>
<feature type="transmembrane region" description="Helical" evidence="6">
    <location>
        <begin position="250"/>
        <end position="268"/>
    </location>
</feature>
<comment type="caution">
    <text evidence="9">The sequence shown here is derived from an EMBL/GenBank/DDBJ whole genome shotgun (WGS) entry which is preliminary data.</text>
</comment>
<protein>
    <submittedName>
        <fullName evidence="9">G-protein coupled receptor 157</fullName>
    </submittedName>
</protein>
<evidence type="ECO:0000256" key="4">
    <source>
        <dbReference type="ARBA" id="ARBA00023136"/>
    </source>
</evidence>
<evidence type="ECO:0000256" key="5">
    <source>
        <dbReference type="SAM" id="MobiDB-lite"/>
    </source>
</evidence>
<dbReference type="GO" id="GO:0004930">
    <property type="term" value="F:G protein-coupled receptor activity"/>
    <property type="evidence" value="ECO:0007669"/>
    <property type="project" value="InterPro"/>
</dbReference>
<feature type="transmembrane region" description="Helical" evidence="6">
    <location>
        <begin position="101"/>
        <end position="125"/>
    </location>
</feature>
<evidence type="ECO:0000259" key="7">
    <source>
        <dbReference type="PROSITE" id="PS50261"/>
    </source>
</evidence>
<dbReference type="InterPro" id="IPR017981">
    <property type="entry name" value="GPCR_2-like_7TM"/>
</dbReference>
<dbReference type="SUPFAM" id="SSF81321">
    <property type="entry name" value="Family A G protein-coupled receptor-like"/>
    <property type="match status" value="1"/>
</dbReference>
<dbReference type="GO" id="GO:0007189">
    <property type="term" value="P:adenylate cyclase-activating G protein-coupled receptor signaling pathway"/>
    <property type="evidence" value="ECO:0007669"/>
    <property type="project" value="TreeGrafter"/>
</dbReference>
<dbReference type="PANTHER" id="PTHR23112">
    <property type="entry name" value="G PROTEIN-COUPLED RECEPTOR 157-RELATED"/>
    <property type="match status" value="1"/>
</dbReference>
<dbReference type="InterPro" id="IPR000832">
    <property type="entry name" value="GPCR_2_secretin-like"/>
</dbReference>
<dbReference type="Gene3D" id="1.20.1070.10">
    <property type="entry name" value="Rhodopsin 7-helix transmembrane proteins"/>
    <property type="match status" value="1"/>
</dbReference>
<keyword evidence="3 6" id="KW-1133">Transmembrane helix</keyword>
<feature type="transmembrane region" description="Helical" evidence="6">
    <location>
        <begin position="6"/>
        <end position="32"/>
    </location>
</feature>
<evidence type="ECO:0000256" key="2">
    <source>
        <dbReference type="ARBA" id="ARBA00022692"/>
    </source>
</evidence>
<evidence type="ECO:0000313" key="10">
    <source>
        <dbReference type="Proteomes" id="UP001174909"/>
    </source>
</evidence>
<evidence type="ECO:0000256" key="3">
    <source>
        <dbReference type="ARBA" id="ARBA00022989"/>
    </source>
</evidence>
<dbReference type="GO" id="GO:0007166">
    <property type="term" value="P:cell surface receptor signaling pathway"/>
    <property type="evidence" value="ECO:0007669"/>
    <property type="project" value="InterPro"/>
</dbReference>
<dbReference type="EMBL" id="CASHTH010003817">
    <property type="protein sequence ID" value="CAI8049784.1"/>
    <property type="molecule type" value="Genomic_DNA"/>
</dbReference>
<accession>A0AA35TKN5</accession>
<keyword evidence="9" id="KW-0675">Receptor</keyword>